<reference evidence="1 2" key="1">
    <citation type="submission" date="2014-04" db="EMBL/GenBank/DDBJ databases">
        <title>Whole genome of Muricauda olearia.</title>
        <authorList>
            <person name="Zhang X.-H."/>
            <person name="Tang K."/>
        </authorList>
    </citation>
    <scope>NUCLEOTIDE SEQUENCE [LARGE SCALE GENOMIC DNA]</scope>
    <source>
        <strain evidence="1 2">Th120</strain>
    </source>
</reference>
<name>A0A444VMV6_9FLAO</name>
<comment type="caution">
    <text evidence="1">The sequence shown here is derived from an EMBL/GenBank/DDBJ whole genome shotgun (WGS) entry which is preliminary data.</text>
</comment>
<gene>
    <name evidence="1" type="ORF">DN53_09520</name>
</gene>
<evidence type="ECO:0000313" key="1">
    <source>
        <dbReference type="EMBL" id="RYC52115.1"/>
    </source>
</evidence>
<organism evidence="1 2">
    <name type="scientific">Flagellimonas olearia</name>
    <dbReference type="NCBI Taxonomy" id="552546"/>
    <lineage>
        <taxon>Bacteria</taxon>
        <taxon>Pseudomonadati</taxon>
        <taxon>Bacteroidota</taxon>
        <taxon>Flavobacteriia</taxon>
        <taxon>Flavobacteriales</taxon>
        <taxon>Flavobacteriaceae</taxon>
        <taxon>Flagellimonas</taxon>
    </lineage>
</organism>
<sequence length="106" mass="12636">MVKSVHFDLKSKKYKMEYSVGPIHIGRWKKLPEVKYVSVFKQPKTNGEFTYDVNLWYANNRHFNVYENSFMEPSYNMGLHIAKSLRVDLLDATDPYDKKWVETKPQ</sequence>
<dbReference type="Proteomes" id="UP000290261">
    <property type="component" value="Unassembled WGS sequence"/>
</dbReference>
<evidence type="ECO:0000313" key="2">
    <source>
        <dbReference type="Proteomes" id="UP000290261"/>
    </source>
</evidence>
<keyword evidence="2" id="KW-1185">Reference proteome</keyword>
<proteinExistence type="predicted"/>
<protein>
    <submittedName>
        <fullName evidence="1">Uncharacterized protein</fullName>
    </submittedName>
</protein>
<dbReference type="AlphaFoldDB" id="A0A444VMV6"/>
<dbReference type="EMBL" id="JJMP01000003">
    <property type="protein sequence ID" value="RYC52115.1"/>
    <property type="molecule type" value="Genomic_DNA"/>
</dbReference>
<accession>A0A444VMV6</accession>